<dbReference type="SUPFAM" id="SSF56112">
    <property type="entry name" value="Protein kinase-like (PK-like)"/>
    <property type="match status" value="1"/>
</dbReference>
<evidence type="ECO:0000313" key="1">
    <source>
        <dbReference type="EMBL" id="TMR32460.1"/>
    </source>
</evidence>
<keyword evidence="2" id="KW-1185">Reference proteome</keyword>
<dbReference type="InterPro" id="IPR011009">
    <property type="entry name" value="Kinase-like_dom_sf"/>
</dbReference>
<reference evidence="1 2" key="1">
    <citation type="submission" date="2019-05" db="EMBL/GenBank/DDBJ databases">
        <title>Draft genome sequence of Nonomuraea zeae DSM 100528.</title>
        <authorList>
            <person name="Saricaoglu S."/>
            <person name="Isik K."/>
        </authorList>
    </citation>
    <scope>NUCLEOTIDE SEQUENCE [LARGE SCALE GENOMIC DNA]</scope>
    <source>
        <strain evidence="1 2">DSM 100528</strain>
    </source>
</reference>
<accession>A0A5S4H110</accession>
<dbReference type="EMBL" id="VCKX01000069">
    <property type="protein sequence ID" value="TMR32460.1"/>
    <property type="molecule type" value="Genomic_DNA"/>
</dbReference>
<protein>
    <submittedName>
        <fullName evidence="1">Serine/threonine protein phosphatase</fullName>
    </submittedName>
</protein>
<dbReference type="AlphaFoldDB" id="A0A5S4H110"/>
<gene>
    <name evidence="1" type="ORF">ETD85_22695</name>
</gene>
<name>A0A5S4H110_9ACTN</name>
<sequence length="354" mass="37946">MSHQARLSRYATASNELALLSDTRLGDLVGRAKVLGSGIGGVSVLLEAGGVPVFAKRIPLTDLERRPEHVMSTANLFDLPAFCQYGVGSPGFGAWRELAACTMTTNWVLAGRSAAFPLMYHWRVLPGAPPVHDGHADVEAAVAFWGGSPSVGRRLEAVASASASLVLFMEHIPLGLPGWLASRLETGVEAVTSAGVLLEQRLLAGLDVLNAGGLLHFDAHFRNILTDGRRLYFTDFGLVTSPRFELSAQESAFIARNRTHDRGYAMMCLVNWLVTNVAGVTTPPGGLPVARNDYVRRWAAGERPAGLPGPLAAVLDRHAPLAAVLNDFYWELFGESRATPYPAEAAERAIASRA</sequence>
<dbReference type="RefSeq" id="WP_138691781.1">
    <property type="nucleotide sequence ID" value="NZ_JBHSAZ010000055.1"/>
</dbReference>
<proteinExistence type="predicted"/>
<dbReference type="Proteomes" id="UP000306628">
    <property type="component" value="Unassembled WGS sequence"/>
</dbReference>
<organism evidence="1 2">
    <name type="scientific">Nonomuraea zeae</name>
    <dbReference type="NCBI Taxonomy" id="1642303"/>
    <lineage>
        <taxon>Bacteria</taxon>
        <taxon>Bacillati</taxon>
        <taxon>Actinomycetota</taxon>
        <taxon>Actinomycetes</taxon>
        <taxon>Streptosporangiales</taxon>
        <taxon>Streptosporangiaceae</taxon>
        <taxon>Nonomuraea</taxon>
    </lineage>
</organism>
<evidence type="ECO:0000313" key="2">
    <source>
        <dbReference type="Proteomes" id="UP000306628"/>
    </source>
</evidence>
<dbReference type="OrthoDB" id="4516319at2"/>
<comment type="caution">
    <text evidence="1">The sequence shown here is derived from an EMBL/GenBank/DDBJ whole genome shotgun (WGS) entry which is preliminary data.</text>
</comment>